<dbReference type="Proteomes" id="UP000198967">
    <property type="component" value="Unassembled WGS sequence"/>
</dbReference>
<keyword evidence="2" id="KW-1185">Reference proteome</keyword>
<gene>
    <name evidence="1" type="ORF">SAMN05216377_120119</name>
</gene>
<name>A0A1G8AS65_PSEOR</name>
<dbReference type="OrthoDB" id="3573178at2"/>
<dbReference type="STRING" id="366584.SAMN05216377_120119"/>
<proteinExistence type="predicted"/>
<evidence type="ECO:0000313" key="1">
    <source>
        <dbReference type="EMBL" id="SDH23130.1"/>
    </source>
</evidence>
<evidence type="ECO:0000313" key="2">
    <source>
        <dbReference type="Proteomes" id="UP000198967"/>
    </source>
</evidence>
<protein>
    <submittedName>
        <fullName evidence="1">Uncharacterized protein</fullName>
    </submittedName>
</protein>
<dbReference type="AlphaFoldDB" id="A0A1G8AS65"/>
<organism evidence="1 2">
    <name type="scientific">Pseudonocardia oroxyli</name>
    <dbReference type="NCBI Taxonomy" id="366584"/>
    <lineage>
        <taxon>Bacteria</taxon>
        <taxon>Bacillati</taxon>
        <taxon>Actinomycetota</taxon>
        <taxon>Actinomycetes</taxon>
        <taxon>Pseudonocardiales</taxon>
        <taxon>Pseudonocardiaceae</taxon>
        <taxon>Pseudonocardia</taxon>
    </lineage>
</organism>
<accession>A0A1G8AS65</accession>
<sequence length="169" mass="17608">MAYSHEWTGSFARSALAPAVFVVGPGCRHAVREWVSTRPGPTVTAREPHGPVLTAWAVLDGGVLAVASRQPTDGALDAGLYVVGYGAFRLLTAELGMAAPARPLPGEPLYDLADLRAAHRARPPGCPDAREQAELLATCGDPGTLRRVATVLTTLTTAASTVRSRTLAG</sequence>
<dbReference type="RefSeq" id="WP_143030224.1">
    <property type="nucleotide sequence ID" value="NZ_FNBE01000020.1"/>
</dbReference>
<reference evidence="1 2" key="1">
    <citation type="submission" date="2016-10" db="EMBL/GenBank/DDBJ databases">
        <authorList>
            <person name="de Groot N.N."/>
        </authorList>
    </citation>
    <scope>NUCLEOTIDE SEQUENCE [LARGE SCALE GENOMIC DNA]</scope>
    <source>
        <strain evidence="1 2">CGMCC 4.3143</strain>
    </source>
</reference>
<dbReference type="EMBL" id="FNBE01000020">
    <property type="protein sequence ID" value="SDH23130.1"/>
    <property type="molecule type" value="Genomic_DNA"/>
</dbReference>